<dbReference type="EMBL" id="CABEEZ010000134">
    <property type="protein sequence ID" value="VTR56600.1"/>
    <property type="molecule type" value="Genomic_DNA"/>
</dbReference>
<accession>A0A0F7H8G8</accession>
<dbReference type="KEGG" id="sfw:WN53_03140"/>
<name>A0A0F7H8G8_SERFO</name>
<gene>
    <name evidence="1" type="ORF">NCTC12965_07179</name>
</gene>
<protein>
    <submittedName>
        <fullName evidence="1">Flp pilus assembly protein, pilin Flp</fullName>
    </submittedName>
</protein>
<dbReference type="AlphaFoldDB" id="A0A0F7H8G8"/>
<reference evidence="1" key="1">
    <citation type="submission" date="2019-05" db="EMBL/GenBank/DDBJ databases">
        <authorList>
            <consortium name="Pathogen Informatics"/>
        </authorList>
    </citation>
    <scope>NUCLEOTIDE SEQUENCE [LARGE SCALE GENOMIC DNA]</scope>
    <source>
        <strain evidence="1">NCTC12965</strain>
    </source>
</reference>
<dbReference type="Pfam" id="PF04964">
    <property type="entry name" value="Flp_Fap"/>
    <property type="match status" value="1"/>
</dbReference>
<proteinExistence type="predicted"/>
<dbReference type="RefSeq" id="WP_024484063.1">
    <property type="nucleotide sequence ID" value="NZ_CAMKUH010000014.1"/>
</dbReference>
<evidence type="ECO:0000313" key="1">
    <source>
        <dbReference type="EMBL" id="VTR56600.1"/>
    </source>
</evidence>
<dbReference type="InterPro" id="IPR007047">
    <property type="entry name" value="Flp_Fap"/>
</dbReference>
<sequence length="77" mass="8186">MTNIITKAYIMVQLRSEQFLKDQRGVTAIEYALIGVAMATLLAAIFGNQNSGFLGAINTAFTKIVSSITSVTTGNGK</sequence>
<dbReference type="GeneID" id="30319152"/>
<organism evidence="1">
    <name type="scientific">Serratia fonticola</name>
    <dbReference type="NCBI Taxonomy" id="47917"/>
    <lineage>
        <taxon>Bacteria</taxon>
        <taxon>Pseudomonadati</taxon>
        <taxon>Pseudomonadota</taxon>
        <taxon>Gammaproteobacteria</taxon>
        <taxon>Enterobacterales</taxon>
        <taxon>Yersiniaceae</taxon>
        <taxon>Serratia</taxon>
    </lineage>
</organism>